<dbReference type="SUPFAM" id="SSF51905">
    <property type="entry name" value="FAD/NAD(P)-binding domain"/>
    <property type="match status" value="1"/>
</dbReference>
<feature type="binding site" evidence="12">
    <location>
        <position position="282"/>
    </location>
    <ligand>
        <name>NAD(+)</name>
        <dbReference type="ChEBI" id="CHEBI:57540"/>
    </ligand>
</feature>
<dbReference type="NCBIfam" id="TIGR01350">
    <property type="entry name" value="lipoamide_DH"/>
    <property type="match status" value="1"/>
</dbReference>
<evidence type="ECO:0000259" key="16">
    <source>
        <dbReference type="Pfam" id="PF07992"/>
    </source>
</evidence>
<evidence type="ECO:0000256" key="11">
    <source>
        <dbReference type="PIRSR" id="PIRSR000350-2"/>
    </source>
</evidence>
<dbReference type="EMBL" id="JACHHO010000002">
    <property type="protein sequence ID" value="MBB5204715.1"/>
    <property type="molecule type" value="Genomic_DNA"/>
</dbReference>
<evidence type="ECO:0000259" key="15">
    <source>
        <dbReference type="Pfam" id="PF02852"/>
    </source>
</evidence>
<dbReference type="PANTHER" id="PTHR22912">
    <property type="entry name" value="DISULFIDE OXIDOREDUCTASE"/>
    <property type="match status" value="1"/>
</dbReference>
<evidence type="ECO:0000256" key="9">
    <source>
        <dbReference type="ARBA" id="ARBA00023284"/>
    </source>
</evidence>
<feature type="active site" description="Proton acceptor" evidence="11">
    <location>
        <position position="455"/>
    </location>
</feature>
<comment type="caution">
    <text evidence="17">The sequence shown here is derived from an EMBL/GenBank/DDBJ whole genome shotgun (WGS) entry which is preliminary data.</text>
</comment>
<evidence type="ECO:0000256" key="12">
    <source>
        <dbReference type="PIRSR" id="PIRSR000350-3"/>
    </source>
</evidence>
<evidence type="ECO:0000256" key="13">
    <source>
        <dbReference type="PIRSR" id="PIRSR000350-4"/>
    </source>
</evidence>
<proteinExistence type="inferred from homology"/>
<dbReference type="Pfam" id="PF02852">
    <property type="entry name" value="Pyr_redox_dim"/>
    <property type="match status" value="1"/>
</dbReference>
<evidence type="ECO:0000256" key="5">
    <source>
        <dbReference type="ARBA" id="ARBA00022827"/>
    </source>
</evidence>
<dbReference type="PIRSF" id="PIRSF000350">
    <property type="entry name" value="Mercury_reductase_MerA"/>
    <property type="match status" value="1"/>
</dbReference>
<sequence>MPPVYSQTQLLIVGGGPGGYVAAIRAAQLGLKVTLVEGASLGGTCLNVGCIPSKALIHAAEAFAQARAQASGKSALGIKTTGVELDLATTLDWKDGIVAKLTGGVGALLKKHGVTVIKGWAEVIDGKTVEIKQPGAEAGDAPQRIQCEHLLLAAGSQEIELPFLPFESGHGRVVSSTEALAFAEVPKHLVVVGGGYIGLELGTVWRKLGAEVTVVEAQDRILPAYDADLVKPVAQSLAKLGVKLLTAHRVEGLNAAGDALTVRDPQGALIELPADKILVAVGRKPRTEGWGLERLMLDMAGRAVKVDAQCRTSMKDVWAIGDLTGEPLLAHRAMAQGELVAEVIAGHTHYRFEPASIPAVCFTDPEIVVAGHTPASAEAAGFKIIQSSFPFAANGRALSLEAPEGFVRVVARADNHLILGWQAVGAAVSELSAVFGLSLEMGSRLEDVGGTIHSHPTLGEAVQECALRALGQALHI</sequence>
<dbReference type="InterPro" id="IPR001100">
    <property type="entry name" value="Pyr_nuc-diS_OxRdtase"/>
</dbReference>
<evidence type="ECO:0000256" key="4">
    <source>
        <dbReference type="ARBA" id="ARBA00022630"/>
    </source>
</evidence>
<dbReference type="PRINTS" id="PR00368">
    <property type="entry name" value="FADPNR"/>
</dbReference>
<dbReference type="PRINTS" id="PR00411">
    <property type="entry name" value="PNDRDTASEI"/>
</dbReference>
<comment type="miscellaneous">
    <text evidence="14">The active site is a redox-active disulfide bond.</text>
</comment>
<evidence type="ECO:0000256" key="2">
    <source>
        <dbReference type="ARBA" id="ARBA00012608"/>
    </source>
</evidence>
<dbReference type="Gene3D" id="3.30.390.30">
    <property type="match status" value="1"/>
</dbReference>
<keyword evidence="12" id="KW-0547">Nucleotide-binding</keyword>
<feature type="binding site" evidence="12">
    <location>
        <position position="54"/>
    </location>
    <ligand>
        <name>FAD</name>
        <dbReference type="ChEBI" id="CHEBI:57692"/>
    </ligand>
</feature>
<evidence type="ECO:0000256" key="6">
    <source>
        <dbReference type="ARBA" id="ARBA00023002"/>
    </source>
</evidence>
<feature type="domain" description="FAD/NAD(P)-binding" evidence="16">
    <location>
        <begin position="9"/>
        <end position="337"/>
    </location>
</feature>
<feature type="domain" description="Pyridine nucleotide-disulphide oxidoreductase dimerisation" evidence="15">
    <location>
        <begin position="357"/>
        <end position="464"/>
    </location>
</feature>
<comment type="catalytic activity">
    <reaction evidence="10 14">
        <text>N(6)-[(R)-dihydrolipoyl]-L-lysyl-[protein] + NAD(+) = N(6)-[(R)-lipoyl]-L-lysyl-[protein] + NADH + H(+)</text>
        <dbReference type="Rhea" id="RHEA:15045"/>
        <dbReference type="Rhea" id="RHEA-COMP:10474"/>
        <dbReference type="Rhea" id="RHEA-COMP:10475"/>
        <dbReference type="ChEBI" id="CHEBI:15378"/>
        <dbReference type="ChEBI" id="CHEBI:57540"/>
        <dbReference type="ChEBI" id="CHEBI:57945"/>
        <dbReference type="ChEBI" id="CHEBI:83099"/>
        <dbReference type="ChEBI" id="CHEBI:83100"/>
        <dbReference type="EC" id="1.8.1.4"/>
    </reaction>
</comment>
<dbReference type="Pfam" id="PF07992">
    <property type="entry name" value="Pyr_redox_2"/>
    <property type="match status" value="1"/>
</dbReference>
<name>A0A840S315_9BURK</name>
<keyword evidence="18" id="KW-1185">Reference proteome</keyword>
<reference evidence="17 18" key="1">
    <citation type="submission" date="2020-08" db="EMBL/GenBank/DDBJ databases">
        <title>Genomic Encyclopedia of Type Strains, Phase IV (KMG-IV): sequencing the most valuable type-strain genomes for metagenomic binning, comparative biology and taxonomic classification.</title>
        <authorList>
            <person name="Goeker M."/>
        </authorList>
    </citation>
    <scope>NUCLEOTIDE SEQUENCE [LARGE SCALE GENOMIC DNA]</scope>
    <source>
        <strain evidence="17 18">DSM 23958</strain>
    </source>
</reference>
<feature type="binding site" evidence="12">
    <location>
        <position position="322"/>
    </location>
    <ligand>
        <name>FAD</name>
        <dbReference type="ChEBI" id="CHEBI:57692"/>
    </ligand>
</feature>
<comment type="similarity">
    <text evidence="1 14">Belongs to the class-I pyridine nucleotide-disulfide oxidoreductase family.</text>
</comment>
<evidence type="ECO:0000313" key="18">
    <source>
        <dbReference type="Proteomes" id="UP000554837"/>
    </source>
</evidence>
<dbReference type="FunFam" id="3.30.390.30:FF:000001">
    <property type="entry name" value="Dihydrolipoyl dehydrogenase"/>
    <property type="match status" value="1"/>
</dbReference>
<dbReference type="InterPro" id="IPR006258">
    <property type="entry name" value="Lipoamide_DH"/>
</dbReference>
<evidence type="ECO:0000313" key="17">
    <source>
        <dbReference type="EMBL" id="MBB5204715.1"/>
    </source>
</evidence>
<dbReference type="GO" id="GO:0004148">
    <property type="term" value="F:dihydrolipoyl dehydrogenase (NADH) activity"/>
    <property type="evidence" value="ECO:0007669"/>
    <property type="project" value="UniProtKB-EC"/>
</dbReference>
<dbReference type="InterPro" id="IPR023753">
    <property type="entry name" value="FAD/NAD-binding_dom"/>
</dbReference>
<keyword evidence="6 14" id="KW-0560">Oxidoreductase</keyword>
<feature type="binding site" evidence="12">
    <location>
        <position position="216"/>
    </location>
    <ligand>
        <name>NAD(+)</name>
        <dbReference type="ChEBI" id="CHEBI:57540"/>
    </ligand>
</feature>
<keyword evidence="4 14" id="KW-0285">Flavoprotein</keyword>
<keyword evidence="9 14" id="KW-0676">Redox-active center</keyword>
<evidence type="ECO:0000256" key="8">
    <source>
        <dbReference type="ARBA" id="ARBA00023157"/>
    </source>
</evidence>
<dbReference type="EC" id="1.8.1.4" evidence="2 14"/>
<dbReference type="SUPFAM" id="SSF55424">
    <property type="entry name" value="FAD/NAD-linked reductases, dimerisation (C-terminal) domain"/>
    <property type="match status" value="1"/>
</dbReference>
<dbReference type="GO" id="GO:0006103">
    <property type="term" value="P:2-oxoglutarate metabolic process"/>
    <property type="evidence" value="ECO:0007669"/>
    <property type="project" value="TreeGrafter"/>
</dbReference>
<organism evidence="17 18">
    <name type="scientific">Inhella inkyongensis</name>
    <dbReference type="NCBI Taxonomy" id="392593"/>
    <lineage>
        <taxon>Bacteria</taxon>
        <taxon>Pseudomonadati</taxon>
        <taxon>Pseudomonadota</taxon>
        <taxon>Betaproteobacteria</taxon>
        <taxon>Burkholderiales</taxon>
        <taxon>Sphaerotilaceae</taxon>
        <taxon>Inhella</taxon>
    </lineage>
</organism>
<keyword evidence="5 12" id="KW-0274">FAD</keyword>
<dbReference type="PANTHER" id="PTHR22912:SF160">
    <property type="entry name" value="DIHYDROLIPOYL DEHYDROGENASE"/>
    <property type="match status" value="1"/>
</dbReference>
<evidence type="ECO:0000256" key="10">
    <source>
        <dbReference type="ARBA" id="ARBA00049187"/>
    </source>
</evidence>
<dbReference type="AlphaFoldDB" id="A0A840S315"/>
<protein>
    <recommendedName>
        <fullName evidence="3 14">Dihydrolipoyl dehydrogenase</fullName>
        <ecNumber evidence="2 14">1.8.1.4</ecNumber>
    </recommendedName>
</protein>
<feature type="binding site" evidence="12">
    <location>
        <begin position="193"/>
        <end position="200"/>
    </location>
    <ligand>
        <name>NAD(+)</name>
        <dbReference type="ChEBI" id="CHEBI:57540"/>
    </ligand>
</feature>
<evidence type="ECO:0000256" key="3">
    <source>
        <dbReference type="ARBA" id="ARBA00016961"/>
    </source>
</evidence>
<dbReference type="GO" id="GO:0050660">
    <property type="term" value="F:flavin adenine dinucleotide binding"/>
    <property type="evidence" value="ECO:0007669"/>
    <property type="project" value="InterPro"/>
</dbReference>
<dbReference type="InterPro" id="IPR050151">
    <property type="entry name" value="Class-I_Pyr_Nuc-Dis_Oxidored"/>
</dbReference>
<dbReference type="PROSITE" id="PS00076">
    <property type="entry name" value="PYRIDINE_REDOX_1"/>
    <property type="match status" value="1"/>
</dbReference>
<dbReference type="InterPro" id="IPR004099">
    <property type="entry name" value="Pyr_nucl-diS_OxRdtase_dimer"/>
</dbReference>
<dbReference type="InterPro" id="IPR012999">
    <property type="entry name" value="Pyr_OxRdtase_I_AS"/>
</dbReference>
<feature type="disulfide bond" description="Redox-active" evidence="13">
    <location>
        <begin position="45"/>
        <end position="50"/>
    </location>
</feature>
<evidence type="ECO:0000256" key="1">
    <source>
        <dbReference type="ARBA" id="ARBA00007532"/>
    </source>
</evidence>
<dbReference type="Proteomes" id="UP000554837">
    <property type="component" value="Unassembled WGS sequence"/>
</dbReference>
<dbReference type="InterPro" id="IPR016156">
    <property type="entry name" value="FAD/NAD-linked_Rdtase_dimer_sf"/>
</dbReference>
<evidence type="ECO:0000256" key="7">
    <source>
        <dbReference type="ARBA" id="ARBA00023027"/>
    </source>
</evidence>
<comment type="cofactor">
    <cofactor evidence="12 14">
        <name>FAD</name>
        <dbReference type="ChEBI" id="CHEBI:57692"/>
    </cofactor>
    <text evidence="12 14">Binds 1 FAD per subunit.</text>
</comment>
<dbReference type="InterPro" id="IPR036188">
    <property type="entry name" value="FAD/NAD-bd_sf"/>
</dbReference>
<accession>A0A840S315</accession>
<dbReference type="RefSeq" id="WP_138855630.1">
    <property type="nucleotide sequence ID" value="NZ_CP040709.1"/>
</dbReference>
<evidence type="ECO:0000256" key="14">
    <source>
        <dbReference type="RuleBase" id="RU003692"/>
    </source>
</evidence>
<dbReference type="Gene3D" id="3.50.50.60">
    <property type="entry name" value="FAD/NAD(P)-binding domain"/>
    <property type="match status" value="2"/>
</dbReference>
<gene>
    <name evidence="17" type="ORF">HNQ51_002029</name>
</gene>
<dbReference type="OrthoDB" id="178496at2"/>
<keyword evidence="8" id="KW-1015">Disulfide bond</keyword>
<keyword evidence="7 12" id="KW-0520">NAD</keyword>